<dbReference type="SUPFAM" id="SSF142906">
    <property type="entry name" value="YjbR-like"/>
    <property type="match status" value="1"/>
</dbReference>
<reference evidence="1 2" key="1">
    <citation type="submission" date="2019-01" db="EMBL/GenBank/DDBJ databases">
        <title>PMF-metabolizing Aryl O-demethylase.</title>
        <authorList>
            <person name="Kim M."/>
        </authorList>
    </citation>
    <scope>NUCLEOTIDE SEQUENCE [LARGE SCALE GENOMIC DNA]</scope>
    <source>
        <strain evidence="1 2">PMF1</strain>
    </source>
</reference>
<accession>A0A4P6LXW6</accession>
<dbReference type="InterPro" id="IPR038056">
    <property type="entry name" value="YjbR-like_sf"/>
</dbReference>
<name>A0A4P6LXW6_9FIRM</name>
<evidence type="ECO:0000313" key="1">
    <source>
        <dbReference type="EMBL" id="QBE96959.1"/>
    </source>
</evidence>
<sequence>MRTREEAISYCLKMPDVFEDYPFHDQNWTVIRMKDSRKIFAWIFEREGNIWVNLKTDPQWRDFWRVTYASVLPAYHLNKEHWNSVILDGSIPEKEIGRMIEESYDLVRGKKSSRCT</sequence>
<dbReference type="EMBL" id="CP035945">
    <property type="protein sequence ID" value="QBE96959.1"/>
    <property type="molecule type" value="Genomic_DNA"/>
</dbReference>
<dbReference type="Pfam" id="PF04237">
    <property type="entry name" value="YjbR"/>
    <property type="match status" value="1"/>
</dbReference>
<gene>
    <name evidence="1" type="ORF">PMF13cell1_02508</name>
</gene>
<dbReference type="KEGG" id="bpro:PMF13cell1_02508"/>
<evidence type="ECO:0008006" key="3">
    <source>
        <dbReference type="Google" id="ProtNLM"/>
    </source>
</evidence>
<dbReference type="PANTHER" id="PTHR35145:SF1">
    <property type="entry name" value="CYTOPLASMIC PROTEIN"/>
    <property type="match status" value="1"/>
</dbReference>
<dbReference type="Gene3D" id="3.90.1150.30">
    <property type="match status" value="1"/>
</dbReference>
<dbReference type="InterPro" id="IPR007351">
    <property type="entry name" value="YjbR"/>
</dbReference>
<proteinExistence type="predicted"/>
<organism evidence="1 2">
    <name type="scientific">Blautia producta</name>
    <dbReference type="NCBI Taxonomy" id="33035"/>
    <lineage>
        <taxon>Bacteria</taxon>
        <taxon>Bacillati</taxon>
        <taxon>Bacillota</taxon>
        <taxon>Clostridia</taxon>
        <taxon>Lachnospirales</taxon>
        <taxon>Lachnospiraceae</taxon>
        <taxon>Blautia</taxon>
    </lineage>
</organism>
<dbReference type="InterPro" id="IPR058532">
    <property type="entry name" value="YjbR/MT2646/Rv2570-like"/>
</dbReference>
<dbReference type="PANTHER" id="PTHR35145">
    <property type="entry name" value="CYTOPLASMIC PROTEIN-RELATED"/>
    <property type="match status" value="1"/>
</dbReference>
<dbReference type="RefSeq" id="WP_130180916.1">
    <property type="nucleotide sequence ID" value="NZ_CP035945.1"/>
</dbReference>
<dbReference type="Proteomes" id="UP000289794">
    <property type="component" value="Chromosome"/>
</dbReference>
<protein>
    <recommendedName>
        <fullName evidence="3">MmcQ/YjbR family DNA-binding protein</fullName>
    </recommendedName>
</protein>
<evidence type="ECO:0000313" key="2">
    <source>
        <dbReference type="Proteomes" id="UP000289794"/>
    </source>
</evidence>
<dbReference type="AlphaFoldDB" id="A0A4P6LXW6"/>